<dbReference type="Gene3D" id="1.20.120.450">
    <property type="entry name" value="dinb family like domain"/>
    <property type="match status" value="1"/>
</dbReference>
<dbReference type="AlphaFoldDB" id="A0A8J3Y9L6"/>
<reference evidence="1" key="1">
    <citation type="submission" date="2021-01" db="EMBL/GenBank/DDBJ databases">
        <title>Whole genome shotgun sequence of Spirilliplanes yamanashiensis NBRC 15828.</title>
        <authorList>
            <person name="Komaki H."/>
            <person name="Tamura T."/>
        </authorList>
    </citation>
    <scope>NUCLEOTIDE SEQUENCE</scope>
    <source>
        <strain evidence="1">NBRC 15828</strain>
    </source>
</reference>
<protein>
    <recommendedName>
        <fullName evidence="3">Mini-circle protein</fullName>
    </recommendedName>
</protein>
<evidence type="ECO:0000313" key="1">
    <source>
        <dbReference type="EMBL" id="GIJ03827.1"/>
    </source>
</evidence>
<evidence type="ECO:0000313" key="2">
    <source>
        <dbReference type="Proteomes" id="UP000652013"/>
    </source>
</evidence>
<sequence>MRTPPESPAALLDAGAGPTCADPRELLLGYLDFFRAAALRKLDGLTEAQLRTPLEPMGWAPLGVLRHLGWVEHRWIRWGFRAEDVDSRPDGDDEWTVPAGVPAADVVAEYRRRVAETREIMAAAALTDLAGTGGRFRADEPPPPLVRILFHLLQEYARHVGQLDVARELIDGATGE</sequence>
<keyword evidence="2" id="KW-1185">Reference proteome</keyword>
<dbReference type="InterPro" id="IPR007061">
    <property type="entry name" value="MST-like"/>
</dbReference>
<dbReference type="Proteomes" id="UP000652013">
    <property type="component" value="Unassembled WGS sequence"/>
</dbReference>
<proteinExistence type="predicted"/>
<dbReference type="SUPFAM" id="SSF109854">
    <property type="entry name" value="DinB/YfiT-like putative metalloenzymes"/>
    <property type="match status" value="1"/>
</dbReference>
<organism evidence="1 2">
    <name type="scientific">Spirilliplanes yamanashiensis</name>
    <dbReference type="NCBI Taxonomy" id="42233"/>
    <lineage>
        <taxon>Bacteria</taxon>
        <taxon>Bacillati</taxon>
        <taxon>Actinomycetota</taxon>
        <taxon>Actinomycetes</taxon>
        <taxon>Micromonosporales</taxon>
        <taxon>Micromonosporaceae</taxon>
        <taxon>Spirilliplanes</taxon>
    </lineage>
</organism>
<dbReference type="RefSeq" id="WP_203939089.1">
    <property type="nucleotide sequence ID" value="NZ_BAAAGJ010000002.1"/>
</dbReference>
<name>A0A8J3Y9L6_9ACTN</name>
<dbReference type="EMBL" id="BOOY01000025">
    <property type="protein sequence ID" value="GIJ03827.1"/>
    <property type="molecule type" value="Genomic_DNA"/>
</dbReference>
<evidence type="ECO:0008006" key="3">
    <source>
        <dbReference type="Google" id="ProtNLM"/>
    </source>
</evidence>
<dbReference type="InterPro" id="IPR034660">
    <property type="entry name" value="DinB/YfiT-like"/>
</dbReference>
<gene>
    <name evidence="1" type="ORF">Sya03_31790</name>
</gene>
<comment type="caution">
    <text evidence="1">The sequence shown here is derived from an EMBL/GenBank/DDBJ whole genome shotgun (WGS) entry which is preliminary data.</text>
</comment>
<accession>A0A8J3Y9L6</accession>
<dbReference type="Pfam" id="PF04978">
    <property type="entry name" value="MST"/>
    <property type="match status" value="1"/>
</dbReference>